<feature type="domain" description="NPK1-activating kinesin-like protein C-terminal" evidence="3">
    <location>
        <begin position="143"/>
        <end position="270"/>
    </location>
</feature>
<dbReference type="Pfam" id="PF11995">
    <property type="entry name" value="DUF3490"/>
    <property type="match status" value="1"/>
</dbReference>
<feature type="compositionally biased region" description="Polar residues" evidence="2">
    <location>
        <begin position="1"/>
        <end position="20"/>
    </location>
</feature>
<protein>
    <recommendedName>
        <fullName evidence="3">NPK1-activating kinesin-like protein C-terminal domain-containing protein</fullName>
    </recommendedName>
</protein>
<feature type="compositionally biased region" description="Basic and acidic residues" evidence="2">
    <location>
        <begin position="41"/>
        <end position="50"/>
    </location>
</feature>
<dbReference type="InterPro" id="IPR027640">
    <property type="entry name" value="Kinesin-like_fam"/>
</dbReference>
<proteinExistence type="predicted"/>
<feature type="region of interest" description="Disordered" evidence="2">
    <location>
        <begin position="1"/>
        <end position="71"/>
    </location>
</feature>
<dbReference type="EMBL" id="JADFTS010000004">
    <property type="protein sequence ID" value="KAF9610709.1"/>
    <property type="molecule type" value="Genomic_DNA"/>
</dbReference>
<comment type="caution">
    <text evidence="4">The sequence shown here is derived from an EMBL/GenBank/DDBJ whole genome shotgun (WGS) entry which is preliminary data.</text>
</comment>
<reference evidence="4 5" key="1">
    <citation type="submission" date="2020-10" db="EMBL/GenBank/DDBJ databases">
        <title>The Coptis chinensis genome and diversification of protoberbering-type alkaloids.</title>
        <authorList>
            <person name="Wang B."/>
            <person name="Shu S."/>
            <person name="Song C."/>
            <person name="Liu Y."/>
        </authorList>
    </citation>
    <scope>NUCLEOTIDE SEQUENCE [LARGE SCALE GENOMIC DNA]</scope>
    <source>
        <strain evidence="4">HL-2020</strain>
        <tissue evidence="4">Leaf</tissue>
    </source>
</reference>
<dbReference type="GO" id="GO:0007018">
    <property type="term" value="P:microtubule-based movement"/>
    <property type="evidence" value="ECO:0007669"/>
    <property type="project" value="InterPro"/>
</dbReference>
<dbReference type="PANTHER" id="PTHR47968:SF18">
    <property type="entry name" value="KINESIN-LIKE PROTEIN KIN-7F"/>
    <property type="match status" value="1"/>
</dbReference>
<dbReference type="Proteomes" id="UP000631114">
    <property type="component" value="Unassembled WGS sequence"/>
</dbReference>
<dbReference type="PANTHER" id="PTHR47968">
    <property type="entry name" value="CENTROMERE PROTEIN E"/>
    <property type="match status" value="1"/>
</dbReference>
<evidence type="ECO:0000313" key="4">
    <source>
        <dbReference type="EMBL" id="KAF9610709.1"/>
    </source>
</evidence>
<name>A0A835I514_9MAGN</name>
<dbReference type="GO" id="GO:0005874">
    <property type="term" value="C:microtubule"/>
    <property type="evidence" value="ECO:0007669"/>
    <property type="project" value="UniProtKB-KW"/>
</dbReference>
<evidence type="ECO:0000313" key="5">
    <source>
        <dbReference type="Proteomes" id="UP000631114"/>
    </source>
</evidence>
<keyword evidence="5" id="KW-1185">Reference proteome</keyword>
<accession>A0A835I514</accession>
<dbReference type="OrthoDB" id="1717974at2759"/>
<dbReference type="GO" id="GO:0003777">
    <property type="term" value="F:microtubule motor activity"/>
    <property type="evidence" value="ECO:0007669"/>
    <property type="project" value="InterPro"/>
</dbReference>
<organism evidence="4 5">
    <name type="scientific">Coptis chinensis</name>
    <dbReference type="NCBI Taxonomy" id="261450"/>
    <lineage>
        <taxon>Eukaryota</taxon>
        <taxon>Viridiplantae</taxon>
        <taxon>Streptophyta</taxon>
        <taxon>Embryophyta</taxon>
        <taxon>Tracheophyta</taxon>
        <taxon>Spermatophyta</taxon>
        <taxon>Magnoliopsida</taxon>
        <taxon>Ranunculales</taxon>
        <taxon>Ranunculaceae</taxon>
        <taxon>Coptidoideae</taxon>
        <taxon>Coptis</taxon>
    </lineage>
</organism>
<evidence type="ECO:0000259" key="3">
    <source>
        <dbReference type="Pfam" id="PF11995"/>
    </source>
</evidence>
<gene>
    <name evidence="4" type="ORF">IFM89_024406</name>
</gene>
<evidence type="ECO:0000256" key="1">
    <source>
        <dbReference type="ARBA" id="ARBA00022701"/>
    </source>
</evidence>
<keyword evidence="1" id="KW-0493">Microtubule</keyword>
<dbReference type="InterPro" id="IPR021881">
    <property type="entry name" value="NACK_C"/>
</dbReference>
<evidence type="ECO:0000256" key="2">
    <source>
        <dbReference type="SAM" id="MobiDB-lite"/>
    </source>
</evidence>
<sequence length="286" mass="32125">MSITSSPCFQEVDQNVSTPPNGFDFPGRPNRSRKKFSALKYDAKNEKSSIEDSNLSEHSASLDELKEEDPNISAEDDITSIHSFVTGLKEMAKLQYNEQFVNSQGQENEVRVSEFGNTRKDVGLILCMMILNLPQAGLQSSGGDHTDSIYIEVELKRLSFLKGKFSWGHSSSIAPASSLTFSLETQHEIPSQREGDAMQANAEKERVSLYDRWGIGLNMKQRRLQLVRRLFTDTENMEHINESASLVAKLIGFVEPGNALKEMFDLSFAPTSERSYSWKHSLSSLM</sequence>
<dbReference type="AlphaFoldDB" id="A0A835I514"/>